<evidence type="ECO:0000256" key="3">
    <source>
        <dbReference type="ARBA" id="ARBA00023098"/>
    </source>
</evidence>
<name>A0A7S2UWN0_9STRA</name>
<evidence type="ECO:0000256" key="1">
    <source>
        <dbReference type="ARBA" id="ARBA00022598"/>
    </source>
</evidence>
<dbReference type="GO" id="GO:0005783">
    <property type="term" value="C:endoplasmic reticulum"/>
    <property type="evidence" value="ECO:0007669"/>
    <property type="project" value="TreeGrafter"/>
</dbReference>
<reference evidence="5" key="1">
    <citation type="submission" date="2021-01" db="EMBL/GenBank/DDBJ databases">
        <authorList>
            <person name="Corre E."/>
            <person name="Pelletier E."/>
            <person name="Niang G."/>
            <person name="Scheremetjew M."/>
            <person name="Finn R."/>
            <person name="Kale V."/>
            <person name="Holt S."/>
            <person name="Cochrane G."/>
            <person name="Meng A."/>
            <person name="Brown T."/>
            <person name="Cohen L."/>
        </authorList>
    </citation>
    <scope>NUCLEOTIDE SEQUENCE</scope>
    <source>
        <strain evidence="5">CCMP1661</strain>
    </source>
</reference>
<evidence type="ECO:0000256" key="2">
    <source>
        <dbReference type="ARBA" id="ARBA00022832"/>
    </source>
</evidence>
<dbReference type="Gene3D" id="3.40.50.12780">
    <property type="entry name" value="N-terminal domain of ligase-like"/>
    <property type="match status" value="1"/>
</dbReference>
<evidence type="ECO:0000259" key="4">
    <source>
        <dbReference type="Pfam" id="PF00501"/>
    </source>
</evidence>
<keyword evidence="2" id="KW-0276">Fatty acid metabolism</keyword>
<keyword evidence="3" id="KW-0443">Lipid metabolism</keyword>
<dbReference type="InterPro" id="IPR042099">
    <property type="entry name" value="ANL_N_sf"/>
</dbReference>
<dbReference type="EMBL" id="HBHR01008150">
    <property type="protein sequence ID" value="CAD9861414.1"/>
    <property type="molecule type" value="Transcribed_RNA"/>
</dbReference>
<dbReference type="PROSITE" id="PS00455">
    <property type="entry name" value="AMP_BINDING"/>
    <property type="match status" value="1"/>
</dbReference>
<dbReference type="AlphaFoldDB" id="A0A7S2UWN0"/>
<protein>
    <recommendedName>
        <fullName evidence="4">AMP-dependent synthetase/ligase domain-containing protein</fullName>
    </recommendedName>
</protein>
<dbReference type="PANTHER" id="PTHR43272:SF32">
    <property type="entry name" value="AMP-DEPENDENT SYNTHETASE_LIGASE DOMAIN-CONTAINING PROTEIN"/>
    <property type="match status" value="1"/>
</dbReference>
<organism evidence="5">
    <name type="scientific">Fibrocapsa japonica</name>
    <dbReference type="NCBI Taxonomy" id="94617"/>
    <lineage>
        <taxon>Eukaryota</taxon>
        <taxon>Sar</taxon>
        <taxon>Stramenopiles</taxon>
        <taxon>Ochrophyta</taxon>
        <taxon>Raphidophyceae</taxon>
        <taxon>Chattonellales</taxon>
        <taxon>Chattonellaceae</taxon>
        <taxon>Fibrocapsa</taxon>
    </lineage>
</organism>
<dbReference type="PANTHER" id="PTHR43272">
    <property type="entry name" value="LONG-CHAIN-FATTY-ACID--COA LIGASE"/>
    <property type="match status" value="1"/>
</dbReference>
<dbReference type="GO" id="GO:0004467">
    <property type="term" value="F:long-chain fatty acid-CoA ligase activity"/>
    <property type="evidence" value="ECO:0007669"/>
    <property type="project" value="TreeGrafter"/>
</dbReference>
<dbReference type="GO" id="GO:0016020">
    <property type="term" value="C:membrane"/>
    <property type="evidence" value="ECO:0007669"/>
    <property type="project" value="TreeGrafter"/>
</dbReference>
<dbReference type="Pfam" id="PF00501">
    <property type="entry name" value="AMP-binding"/>
    <property type="match status" value="1"/>
</dbReference>
<evidence type="ECO:0000313" key="5">
    <source>
        <dbReference type="EMBL" id="CAD9861414.1"/>
    </source>
</evidence>
<dbReference type="SUPFAM" id="SSF56801">
    <property type="entry name" value="Acetyl-CoA synthetase-like"/>
    <property type="match status" value="1"/>
</dbReference>
<dbReference type="InterPro" id="IPR000873">
    <property type="entry name" value="AMP-dep_synth/lig_dom"/>
</dbReference>
<sequence>MAGKTWTTDPKAELQPNLAETGLAANAPMVLFDFFRQSVKDFGDQPALFFKNISPGGDAASTPFSSYTWNEYYNQCITFAKALISLDFKPHTVSNIMGFNSKEWFISQFGTMAAGGIAAGIYPSNSPDQCQYISHHSEAEVVLLENNVQLEKYFQIANQLPKLKALVVWGEQPAEDTQKRLPGRVQLLHWDAFMQLGASIPDEMVNERIKAQKPGHCAVLVYTSGTTGPPKAVMISHDNATWTTTALAHSFPMDSNDITVSYLPLSHIAAQILDMYAHVYAGSKVYFAQPDALKGTIVQTLKEVRPTKFFGVPRVWEKMREKMLEIGRQNGACKSMIGSWAKDKGSKKTESHQFGGNKSLPLGFGLANKIAFSKVRAGLGLDRARDCFVAAAPISEEVLRYFGSLNIPIYEIFGQSECTGPHTLNTPDAWKIGTIGRPLLGSESRVAEGTGELQYRGRHIMMGYMKNPEATKKNN</sequence>
<proteinExistence type="predicted"/>
<keyword evidence="1" id="KW-0436">Ligase</keyword>
<feature type="domain" description="AMP-dependent synthetase/ligase" evidence="4">
    <location>
        <begin position="35"/>
        <end position="464"/>
    </location>
</feature>
<dbReference type="InterPro" id="IPR020845">
    <property type="entry name" value="AMP-binding_CS"/>
</dbReference>
<accession>A0A7S2UWN0</accession>
<gene>
    <name evidence="5" type="ORF">FJAP1339_LOCUS3936</name>
</gene>